<comment type="caution">
    <text evidence="2">The sequence shown here is derived from an EMBL/GenBank/DDBJ whole genome shotgun (WGS) entry which is preliminary data.</text>
</comment>
<keyword evidence="1" id="KW-0812">Transmembrane</keyword>
<dbReference type="AlphaFoldDB" id="A0A9P8CIP0"/>
<reference evidence="2" key="1">
    <citation type="journal article" date="2021" name="IMA Fungus">
        <title>Genomic characterization of three marine fungi, including Emericellopsis atlantica sp. nov. with signatures of a generalist lifestyle and marine biomass degradation.</title>
        <authorList>
            <person name="Hagestad O.C."/>
            <person name="Hou L."/>
            <person name="Andersen J.H."/>
            <person name="Hansen E.H."/>
            <person name="Altermark B."/>
            <person name="Li C."/>
            <person name="Kuhnert E."/>
            <person name="Cox R.J."/>
            <person name="Crous P.W."/>
            <person name="Spatafora J.W."/>
            <person name="Lail K."/>
            <person name="Amirebrahimi M."/>
            <person name="Lipzen A."/>
            <person name="Pangilinan J."/>
            <person name="Andreopoulos W."/>
            <person name="Hayes R.D."/>
            <person name="Ng V."/>
            <person name="Grigoriev I.V."/>
            <person name="Jackson S.A."/>
            <person name="Sutton T.D.S."/>
            <person name="Dobson A.D.W."/>
            <person name="Rama T."/>
        </authorList>
    </citation>
    <scope>NUCLEOTIDE SEQUENCE</scope>
    <source>
        <strain evidence="2">TRa3180A</strain>
    </source>
</reference>
<keyword evidence="3" id="KW-1185">Reference proteome</keyword>
<dbReference type="Proteomes" id="UP000887226">
    <property type="component" value="Unassembled WGS sequence"/>
</dbReference>
<organism evidence="2 3">
    <name type="scientific">Calycina marina</name>
    <dbReference type="NCBI Taxonomy" id="1763456"/>
    <lineage>
        <taxon>Eukaryota</taxon>
        <taxon>Fungi</taxon>
        <taxon>Dikarya</taxon>
        <taxon>Ascomycota</taxon>
        <taxon>Pezizomycotina</taxon>
        <taxon>Leotiomycetes</taxon>
        <taxon>Helotiales</taxon>
        <taxon>Pezizellaceae</taxon>
        <taxon>Calycina</taxon>
    </lineage>
</organism>
<gene>
    <name evidence="2" type="ORF">BJ878DRAFT_476333</name>
</gene>
<keyword evidence="1" id="KW-0472">Membrane</keyword>
<accession>A0A9P8CIP0</accession>
<feature type="transmembrane region" description="Helical" evidence="1">
    <location>
        <begin position="29"/>
        <end position="54"/>
    </location>
</feature>
<evidence type="ECO:0000313" key="2">
    <source>
        <dbReference type="EMBL" id="KAG9248594.1"/>
    </source>
</evidence>
<keyword evidence="1" id="KW-1133">Transmembrane helix</keyword>
<sequence>MDNATVFCFTIIIAGLITTTETRKLYDRLQAIIVTSFSISVLFGNHPLPFFLLWGLKSIGTDINGITGKEVNCPPEIFPACNKPSKFFIVKAFTGSAVILILQLMLFTAVPVPNIRGVNQELLARVGI</sequence>
<dbReference type="OrthoDB" id="4582561at2759"/>
<protein>
    <submittedName>
        <fullName evidence="2">Uncharacterized protein</fullName>
    </submittedName>
</protein>
<name>A0A9P8CIP0_9HELO</name>
<evidence type="ECO:0000256" key="1">
    <source>
        <dbReference type="SAM" id="Phobius"/>
    </source>
</evidence>
<proteinExistence type="predicted"/>
<feature type="transmembrane region" description="Helical" evidence="1">
    <location>
        <begin position="88"/>
        <end position="110"/>
    </location>
</feature>
<dbReference type="EMBL" id="MU253746">
    <property type="protein sequence ID" value="KAG9248594.1"/>
    <property type="molecule type" value="Genomic_DNA"/>
</dbReference>
<evidence type="ECO:0000313" key="3">
    <source>
        <dbReference type="Proteomes" id="UP000887226"/>
    </source>
</evidence>